<dbReference type="AlphaFoldDB" id="A0A2U1AA33"/>
<reference evidence="2 3" key="1">
    <citation type="submission" date="2018-06" db="EMBL/GenBank/DDBJ databases">
        <title>Genomic Encyclopedia of Type Strains, Phase IV (KMG-V): Genome sequencing to study the core and pangenomes of soil and plant-associated prokaryotes.</title>
        <authorList>
            <person name="Whitman W."/>
        </authorList>
    </citation>
    <scope>NUCLEOTIDE SEQUENCE [LARGE SCALE GENOMIC DNA]</scope>
    <source>
        <strain evidence="2 3">SRCL-318</strain>
        <strain evidence="1 4">SRMrh-85</strain>
    </source>
</reference>
<dbReference type="Proteomes" id="UP000247772">
    <property type="component" value="Unassembled WGS sequence"/>
</dbReference>
<name>A0A2U1AA33_9BURK</name>
<dbReference type="EMBL" id="QJSQ01000032">
    <property type="protein sequence ID" value="PYE15758.1"/>
    <property type="molecule type" value="Genomic_DNA"/>
</dbReference>
<dbReference type="RefSeq" id="WP_110385454.1">
    <property type="nucleotide sequence ID" value="NZ_JACHVZ010000006.1"/>
</dbReference>
<gene>
    <name evidence="2" type="ORF">C7410_13270</name>
    <name evidence="1" type="ORF">FHX59_002456</name>
</gene>
<proteinExistence type="predicted"/>
<protein>
    <submittedName>
        <fullName evidence="2">Uncharacterized protein</fullName>
    </submittedName>
</protein>
<dbReference type="Proteomes" id="UP000533533">
    <property type="component" value="Unassembled WGS sequence"/>
</dbReference>
<dbReference type="EMBL" id="JACHVZ010000006">
    <property type="protein sequence ID" value="MBB2928035.1"/>
    <property type="molecule type" value="Genomic_DNA"/>
</dbReference>
<evidence type="ECO:0000313" key="1">
    <source>
        <dbReference type="EMBL" id="MBB2928035.1"/>
    </source>
</evidence>
<organism evidence="2 3">
    <name type="scientific">Paraburkholderia silvatlantica</name>
    <dbReference type="NCBI Taxonomy" id="321895"/>
    <lineage>
        <taxon>Bacteria</taxon>
        <taxon>Pseudomonadati</taxon>
        <taxon>Pseudomonadota</taxon>
        <taxon>Betaproteobacteria</taxon>
        <taxon>Burkholderiales</taxon>
        <taxon>Burkholderiaceae</taxon>
        <taxon>Paraburkholderia</taxon>
    </lineage>
</organism>
<sequence length="65" mass="7169">MSIELVNAFDVNGGMQHVSIIYSGRNYLTMKVRSFIDFAVVQFRARHGQDAGKTQPATLALRAVA</sequence>
<evidence type="ECO:0000313" key="4">
    <source>
        <dbReference type="Proteomes" id="UP000533533"/>
    </source>
</evidence>
<evidence type="ECO:0000313" key="3">
    <source>
        <dbReference type="Proteomes" id="UP000247772"/>
    </source>
</evidence>
<comment type="caution">
    <text evidence="2">The sequence shown here is derived from an EMBL/GenBank/DDBJ whole genome shotgun (WGS) entry which is preliminary data.</text>
</comment>
<keyword evidence="4" id="KW-1185">Reference proteome</keyword>
<accession>A0A2U1AA33</accession>
<evidence type="ECO:0000313" key="2">
    <source>
        <dbReference type="EMBL" id="PYE15758.1"/>
    </source>
</evidence>